<dbReference type="Proteomes" id="UP000283872">
    <property type="component" value="Unassembled WGS sequence"/>
</dbReference>
<organism evidence="3 4">
    <name type="scientific">Segatella copri</name>
    <dbReference type="NCBI Taxonomy" id="165179"/>
    <lineage>
        <taxon>Bacteria</taxon>
        <taxon>Pseudomonadati</taxon>
        <taxon>Bacteroidota</taxon>
        <taxon>Bacteroidia</taxon>
        <taxon>Bacteroidales</taxon>
        <taxon>Prevotellaceae</taxon>
        <taxon>Segatella</taxon>
    </lineage>
</organism>
<accession>A0A3E5E379</accession>
<name>A0A3E5E379_9BACT</name>
<evidence type="ECO:0000313" key="6">
    <source>
        <dbReference type="Proteomes" id="UP000286501"/>
    </source>
</evidence>
<sequence length="181" mass="20460">MLLLLILSTVITRAQEVALKTNLLGLATTSLNAGLEIGTGRKSTFQLFGALNPWKFSGDKKLRYWNVMPEYRWYTCQKFGGHFFGIHALGGEYNVKNVDLPFGILPKTEKGRHYEGWYVGGGLTYGYQWLLSEHLNLEGSIGLGYIYSPYKLYGRCDKCLDKDHRNYVGPTKAALSLIYAF</sequence>
<protein>
    <submittedName>
        <fullName evidence="3">DUF3575 domain-containing protein</fullName>
    </submittedName>
</protein>
<dbReference type="EMBL" id="QRIN01000005">
    <property type="protein sequence ID" value="RHG68748.1"/>
    <property type="molecule type" value="Genomic_DNA"/>
</dbReference>
<reference evidence="4 5" key="1">
    <citation type="submission" date="2018-08" db="EMBL/GenBank/DDBJ databases">
        <title>A genome reference for cultivated species of the human gut microbiota.</title>
        <authorList>
            <person name="Zou Y."/>
            <person name="Xue W."/>
            <person name="Luo G."/>
        </authorList>
    </citation>
    <scope>NUCLEOTIDE SEQUENCE [LARGE SCALE GENOMIC DNA]</scope>
    <source>
        <strain evidence="1 5">AF24-12</strain>
        <strain evidence="3 4">AF38-11</strain>
        <strain evidence="2 6">AM22-1</strain>
    </source>
</reference>
<evidence type="ECO:0000313" key="5">
    <source>
        <dbReference type="Proteomes" id="UP000283872"/>
    </source>
</evidence>
<comment type="caution">
    <text evidence="3">The sequence shown here is derived from an EMBL/GenBank/DDBJ whole genome shotgun (WGS) entry which is preliminary data.</text>
</comment>
<dbReference type="Pfam" id="PF12099">
    <property type="entry name" value="DUF3575"/>
    <property type="match status" value="1"/>
</dbReference>
<evidence type="ECO:0000313" key="4">
    <source>
        <dbReference type="Proteomes" id="UP000283672"/>
    </source>
</evidence>
<dbReference type="EMBL" id="QROP01000044">
    <property type="protein sequence ID" value="RHL34449.1"/>
    <property type="molecule type" value="Genomic_DNA"/>
</dbReference>
<proteinExistence type="predicted"/>
<evidence type="ECO:0000313" key="2">
    <source>
        <dbReference type="EMBL" id="RHG68748.1"/>
    </source>
</evidence>
<dbReference type="Proteomes" id="UP000286501">
    <property type="component" value="Unassembled WGS sequence"/>
</dbReference>
<evidence type="ECO:0000313" key="3">
    <source>
        <dbReference type="EMBL" id="RHL34449.1"/>
    </source>
</evidence>
<dbReference type="EMBL" id="QRVA01000005">
    <property type="protein sequence ID" value="RGS18106.1"/>
    <property type="molecule type" value="Genomic_DNA"/>
</dbReference>
<evidence type="ECO:0000313" key="1">
    <source>
        <dbReference type="EMBL" id="RGS18106.1"/>
    </source>
</evidence>
<dbReference type="InterPro" id="IPR021958">
    <property type="entry name" value="DUF3575"/>
</dbReference>
<gene>
    <name evidence="3" type="ORF">DW026_12800</name>
    <name evidence="2" type="ORF">DW250_01755</name>
    <name evidence="1" type="ORF">DWY11_03420</name>
</gene>
<dbReference type="AlphaFoldDB" id="A0A3E5E379"/>
<dbReference type="Proteomes" id="UP000283672">
    <property type="component" value="Unassembled WGS sequence"/>
</dbReference>